<keyword evidence="10" id="KW-0812">Transmembrane</keyword>
<keyword evidence="5" id="KW-0547">Nucleotide-binding</keyword>
<dbReference type="Gene3D" id="3.30.565.10">
    <property type="entry name" value="Histidine kinase-like ATPase, C-terminal domain"/>
    <property type="match status" value="1"/>
</dbReference>
<name>A0A6N8FHX2_9BACI</name>
<feature type="domain" description="Signal transduction histidine kinase subgroup 3 dimerisation and phosphoacceptor" evidence="11">
    <location>
        <begin position="172"/>
        <end position="231"/>
    </location>
</feature>
<dbReference type="RefSeq" id="WP_155668799.1">
    <property type="nucleotide sequence ID" value="NZ_WOCA01000007.1"/>
</dbReference>
<feature type="transmembrane region" description="Helical" evidence="10">
    <location>
        <begin position="26"/>
        <end position="43"/>
    </location>
</feature>
<evidence type="ECO:0000256" key="5">
    <source>
        <dbReference type="ARBA" id="ARBA00022741"/>
    </source>
</evidence>
<sequence>MKIFLLRFSLFVLLWAYMIWQYSPQLSLSIFIFSIAVTLFFFLSLERMLLFLYIGLSLVTMIHSILLMDETFITFLIILFVTAISAFQLRGSQELYYLIVNFIIIGGLALYHRSNFIEVILMLALFYFFIISLNRLTNERQEQIEIYDQLLSEYRKFKRMNLVAEEDTRLQERNRIARDIHDSVGHRLTALIMQLEILAIQEKKDSYRELKRMANESLEETRHAVKALQSDENEGIATVIHLIRRLEAESHIRVQFTTQQGVLSVKLSNDQSVVLYRVIQEALTNAMRHAQSREIHIILGKSAIGDISFDITNSIYEVRNFTDGFGLTSMKKRVEEIGGKVEVYQTNSQFIVKGSFPIDQGEYVCGG</sequence>
<evidence type="ECO:0000256" key="4">
    <source>
        <dbReference type="ARBA" id="ARBA00022679"/>
    </source>
</evidence>
<evidence type="ECO:0000259" key="11">
    <source>
        <dbReference type="Pfam" id="PF07730"/>
    </source>
</evidence>
<dbReference type="EC" id="2.7.13.3" evidence="2"/>
<dbReference type="InterPro" id="IPR011712">
    <property type="entry name" value="Sig_transdc_His_kin_sub3_dim/P"/>
</dbReference>
<evidence type="ECO:0000256" key="10">
    <source>
        <dbReference type="SAM" id="Phobius"/>
    </source>
</evidence>
<proteinExistence type="predicted"/>
<gene>
    <name evidence="12" type="ORF">GMD78_10495</name>
</gene>
<dbReference type="GO" id="GO:0016020">
    <property type="term" value="C:membrane"/>
    <property type="evidence" value="ECO:0007669"/>
    <property type="project" value="InterPro"/>
</dbReference>
<dbReference type="SUPFAM" id="SSF55874">
    <property type="entry name" value="ATPase domain of HSP90 chaperone/DNA topoisomerase II/histidine kinase"/>
    <property type="match status" value="1"/>
</dbReference>
<keyword evidence="9" id="KW-0175">Coiled coil</keyword>
<evidence type="ECO:0000313" key="13">
    <source>
        <dbReference type="Proteomes" id="UP000469125"/>
    </source>
</evidence>
<evidence type="ECO:0000256" key="8">
    <source>
        <dbReference type="ARBA" id="ARBA00023012"/>
    </source>
</evidence>
<evidence type="ECO:0000256" key="3">
    <source>
        <dbReference type="ARBA" id="ARBA00022553"/>
    </source>
</evidence>
<dbReference type="Gene3D" id="1.20.5.1930">
    <property type="match status" value="1"/>
</dbReference>
<feature type="transmembrane region" description="Helical" evidence="10">
    <location>
        <begin position="50"/>
        <end position="66"/>
    </location>
</feature>
<evidence type="ECO:0000256" key="1">
    <source>
        <dbReference type="ARBA" id="ARBA00000085"/>
    </source>
</evidence>
<feature type="transmembrane region" description="Helical" evidence="10">
    <location>
        <begin position="96"/>
        <end position="113"/>
    </location>
</feature>
<keyword evidence="10" id="KW-0472">Membrane</keyword>
<protein>
    <recommendedName>
        <fullName evidence="2">histidine kinase</fullName>
        <ecNumber evidence="2">2.7.13.3</ecNumber>
    </recommendedName>
</protein>
<evidence type="ECO:0000256" key="7">
    <source>
        <dbReference type="ARBA" id="ARBA00022840"/>
    </source>
</evidence>
<dbReference type="GO" id="GO:0005524">
    <property type="term" value="F:ATP binding"/>
    <property type="evidence" value="ECO:0007669"/>
    <property type="project" value="UniProtKB-KW"/>
</dbReference>
<dbReference type="CDD" id="cd16917">
    <property type="entry name" value="HATPase_UhpB-NarQ-NarX-like"/>
    <property type="match status" value="1"/>
</dbReference>
<dbReference type="InterPro" id="IPR050482">
    <property type="entry name" value="Sensor_HK_TwoCompSys"/>
</dbReference>
<reference evidence="12 13" key="1">
    <citation type="submission" date="2019-11" db="EMBL/GenBank/DDBJ databases">
        <authorList>
            <person name="Li X."/>
        </authorList>
    </citation>
    <scope>NUCLEOTIDE SEQUENCE [LARGE SCALE GENOMIC DNA]</scope>
    <source>
        <strain evidence="12 13">L9</strain>
    </source>
</reference>
<evidence type="ECO:0000256" key="2">
    <source>
        <dbReference type="ARBA" id="ARBA00012438"/>
    </source>
</evidence>
<evidence type="ECO:0000313" key="12">
    <source>
        <dbReference type="EMBL" id="MUK88821.1"/>
    </source>
</evidence>
<keyword evidence="7" id="KW-0067">ATP-binding</keyword>
<dbReference type="AlphaFoldDB" id="A0A6N8FHX2"/>
<comment type="catalytic activity">
    <reaction evidence="1">
        <text>ATP + protein L-histidine = ADP + protein N-phospho-L-histidine.</text>
        <dbReference type="EC" id="2.7.13.3"/>
    </reaction>
</comment>
<keyword evidence="13" id="KW-1185">Reference proteome</keyword>
<feature type="coiled-coil region" evidence="9">
    <location>
        <begin position="200"/>
        <end position="231"/>
    </location>
</feature>
<dbReference type="PANTHER" id="PTHR24421">
    <property type="entry name" value="NITRATE/NITRITE SENSOR PROTEIN NARX-RELATED"/>
    <property type="match status" value="1"/>
</dbReference>
<feature type="transmembrane region" description="Helical" evidence="10">
    <location>
        <begin position="72"/>
        <end position="89"/>
    </location>
</feature>
<evidence type="ECO:0000256" key="6">
    <source>
        <dbReference type="ARBA" id="ARBA00022777"/>
    </source>
</evidence>
<keyword evidence="6 12" id="KW-0418">Kinase</keyword>
<feature type="transmembrane region" description="Helical" evidence="10">
    <location>
        <begin position="119"/>
        <end position="136"/>
    </location>
</feature>
<dbReference type="PANTHER" id="PTHR24421:SF10">
    <property type="entry name" value="NITRATE_NITRITE SENSOR PROTEIN NARQ"/>
    <property type="match status" value="1"/>
</dbReference>
<keyword evidence="4" id="KW-0808">Transferase</keyword>
<dbReference type="Proteomes" id="UP000469125">
    <property type="component" value="Unassembled WGS sequence"/>
</dbReference>
<keyword evidence="10" id="KW-1133">Transmembrane helix</keyword>
<comment type="caution">
    <text evidence="12">The sequence shown here is derived from an EMBL/GenBank/DDBJ whole genome shotgun (WGS) entry which is preliminary data.</text>
</comment>
<accession>A0A6N8FHX2</accession>
<dbReference type="GO" id="GO:0000155">
    <property type="term" value="F:phosphorelay sensor kinase activity"/>
    <property type="evidence" value="ECO:0007669"/>
    <property type="project" value="InterPro"/>
</dbReference>
<keyword evidence="3" id="KW-0597">Phosphoprotein</keyword>
<evidence type="ECO:0000256" key="9">
    <source>
        <dbReference type="SAM" id="Coils"/>
    </source>
</evidence>
<dbReference type="EMBL" id="WOCA01000007">
    <property type="protein sequence ID" value="MUK88821.1"/>
    <property type="molecule type" value="Genomic_DNA"/>
</dbReference>
<organism evidence="12 13">
    <name type="scientific">Ornithinibacillus caprae</name>
    <dbReference type="NCBI Taxonomy" id="2678566"/>
    <lineage>
        <taxon>Bacteria</taxon>
        <taxon>Bacillati</taxon>
        <taxon>Bacillota</taxon>
        <taxon>Bacilli</taxon>
        <taxon>Bacillales</taxon>
        <taxon>Bacillaceae</taxon>
        <taxon>Ornithinibacillus</taxon>
    </lineage>
</organism>
<dbReference type="InterPro" id="IPR036890">
    <property type="entry name" value="HATPase_C_sf"/>
</dbReference>
<dbReference type="Pfam" id="PF07730">
    <property type="entry name" value="HisKA_3"/>
    <property type="match status" value="1"/>
</dbReference>
<keyword evidence="8" id="KW-0902">Two-component regulatory system</keyword>
<dbReference type="GO" id="GO:0046983">
    <property type="term" value="F:protein dimerization activity"/>
    <property type="evidence" value="ECO:0007669"/>
    <property type="project" value="InterPro"/>
</dbReference>